<reference evidence="1 5" key="2">
    <citation type="submission" date="2017-09" db="EMBL/GenBank/DDBJ databases">
        <title>Depth-based differentiation of microbial function through sediment-hosted aquifers and enrichment of novel symbionts in the deep terrestrial subsurface.</title>
        <authorList>
            <person name="Probst A.J."/>
            <person name="Ladd B."/>
            <person name="Jarett J.K."/>
            <person name="Geller-Mcgrath D.E."/>
            <person name="Sieber C.M."/>
            <person name="Emerson J.B."/>
            <person name="Anantharaman K."/>
            <person name="Thomas B.C."/>
            <person name="Malmstrom R."/>
            <person name="Stieglmeier M."/>
            <person name="Klingl A."/>
            <person name="Woyke T."/>
            <person name="Ryan C.M."/>
            <person name="Banfield J.F."/>
        </authorList>
    </citation>
    <scope>NUCLEOTIDE SEQUENCE [LARGE SCALE GENOMIC DNA]</scope>
    <source>
        <strain evidence="1">CG18_big_fil_WC_8_21_14_2_50_31_19</strain>
        <strain evidence="3">CG_4_10_14_0_8_um_filter_31_133</strain>
        <strain evidence="2">CG_4_8_14_3_um_filter</strain>
    </source>
</reference>
<evidence type="ECO:0000313" key="1">
    <source>
        <dbReference type="EMBL" id="PIN66748.1"/>
    </source>
</evidence>
<evidence type="ECO:0000313" key="3">
    <source>
        <dbReference type="EMBL" id="PIY99681.1"/>
    </source>
</evidence>
<dbReference type="EMBL" id="PFIH01000031">
    <property type="protein sequence ID" value="PIX28107.1"/>
    <property type="molecule type" value="Genomic_DNA"/>
</dbReference>
<dbReference type="Proteomes" id="UP000231449">
    <property type="component" value="Unassembled WGS sequence"/>
</dbReference>
<sequence>MSGKTFVELEGVEQAAYVEKYKEKFKSKGETVKKGKFAYTSISKALDPKHYKLRPIKPQCELTFKLDSTTPFEALYFGFITATESDLRKLDEQWYASEIDTRWGEIQQKKASQQQQASQLLQAIGISTKAINQSMADRIETKKFLDIMKDSENTKDPEKQKETIRIQKSLWLDNVDIKKGRSSIYQMAQDLSFYMLPDYFIKTETVEEIQKDTTLSDRYKNILAKKLTEFLEWRKYWKENLKLTEKIAIEQLARDLSMIVLYKKQLRPVLENIKRLEFMSGDPASVYASMDSDVAVNMLAGVPVRMTTVKLSSGLSWSFELKKEIKPVLKKYWIFNFVGVEATGANNWYFQINATGYLLTPWECCLQQRSIEDTSLKKEIDDYIEGVAGTNDIAELEEVAKLARELGLDFKLPDEKVEEKPKSDEGGLRLLDRLFEGKPSKDRKSEEGENKKTPEYKSNENLKKCVLLHKKAIVPKTEYVAEQKKLQEQIDKIMAVFKNKFNLA</sequence>
<protein>
    <submittedName>
        <fullName evidence="1">Uncharacterized protein</fullName>
    </submittedName>
</protein>
<evidence type="ECO:0000313" key="4">
    <source>
        <dbReference type="Proteomes" id="UP000228874"/>
    </source>
</evidence>
<evidence type="ECO:0000313" key="6">
    <source>
        <dbReference type="Proteomes" id="UP000231449"/>
    </source>
</evidence>
<accession>A0A2G9LJL2</accession>
<evidence type="ECO:0000313" key="2">
    <source>
        <dbReference type="EMBL" id="PIX28107.1"/>
    </source>
</evidence>
<proteinExistence type="predicted"/>
<dbReference type="Proteomes" id="UP000228874">
    <property type="component" value="Unassembled WGS sequence"/>
</dbReference>
<accession>A0A2H9P839</accession>
<dbReference type="EMBL" id="PFMG01000057">
    <property type="protein sequence ID" value="PIY99681.1"/>
    <property type="molecule type" value="Genomic_DNA"/>
</dbReference>
<dbReference type="EMBL" id="PCUF01000002">
    <property type="protein sequence ID" value="PIN66748.1"/>
    <property type="molecule type" value="Genomic_DNA"/>
</dbReference>
<accession>A0A2H9N2M0</accession>
<reference evidence="4 6" key="1">
    <citation type="submission" date="2017-09" db="EMBL/GenBank/DDBJ databases">
        <title>Depth-based differentiation of microbial function through sediment-hosted aquifers and enrichment of novel symbionts in the deep terrestrial subsurface.</title>
        <authorList>
            <person name="Probst A.J."/>
            <person name="Ladd B."/>
            <person name="Jarett J.K."/>
            <person name="Geller-Mcgrath D.E."/>
            <person name="Sieber C.M.K."/>
            <person name="Emerson J.B."/>
            <person name="Anantharaman K."/>
            <person name="Thomas B.C."/>
            <person name="Malmstrom R."/>
            <person name="Stieglmeier M."/>
            <person name="Klingl A."/>
            <person name="Woyke T."/>
            <person name="Ryan C.M."/>
            <person name="Banfield J.F."/>
        </authorList>
    </citation>
    <scope>NUCLEOTIDE SEQUENCE [LARGE SCALE GENOMIC DNA]</scope>
</reference>
<comment type="caution">
    <text evidence="1">The sequence shown here is derived from an EMBL/GenBank/DDBJ whole genome shotgun (WGS) entry which is preliminary data.</text>
</comment>
<name>A0A2G9LJL2_HUBC1</name>
<dbReference type="Proteomes" id="UP000229789">
    <property type="component" value="Unassembled WGS sequence"/>
</dbReference>
<organism evidence="1 5">
    <name type="scientific">Huberarchaeum crystalense</name>
    <dbReference type="NCBI Taxonomy" id="2014257"/>
    <lineage>
        <taxon>Archaea</taxon>
        <taxon>Candidatus Huberarchaeota</taxon>
        <taxon>Candidatus Huberarchaeia</taxon>
        <taxon>Candidatus Huberarchaeales</taxon>
        <taxon>Candidatus Huberarchaeaceae</taxon>
        <taxon>Candidatus Huberarchaeum</taxon>
    </lineage>
</organism>
<dbReference type="AlphaFoldDB" id="A0A2G9LJL2"/>
<evidence type="ECO:0000313" key="5">
    <source>
        <dbReference type="Proteomes" id="UP000229789"/>
    </source>
</evidence>
<gene>
    <name evidence="1" type="ORF">COW69_00410</name>
    <name evidence="3" type="ORF">COY63_02310</name>
    <name evidence="2" type="ORF">COZ66_01260</name>
</gene>